<gene>
    <name evidence="2" type="ORF">METEAL_18460</name>
</gene>
<evidence type="ECO:0000313" key="3">
    <source>
        <dbReference type="Proteomes" id="UP001238179"/>
    </source>
</evidence>
<protein>
    <recommendedName>
        <fullName evidence="4">PEGA domain-containing protein</fullName>
    </recommendedName>
</protein>
<proteinExistence type="predicted"/>
<reference evidence="3" key="1">
    <citation type="journal article" date="2023" name="Int. J. Syst. Evol. Microbiol.">
        <title>Mesoterricola silvestris gen. nov., sp. nov., Mesoterricola sediminis sp. nov., Geothrix oryzae sp. nov., Geothrix edaphica sp. nov., Geothrix rubra sp. nov., and Geothrix limicola sp. nov., six novel members of Acidobacteriota isolated from soils.</title>
        <authorList>
            <person name="Itoh H."/>
            <person name="Sugisawa Y."/>
            <person name="Mise K."/>
            <person name="Xu Z."/>
            <person name="Kuniyasu M."/>
            <person name="Ushijima N."/>
            <person name="Kawano K."/>
            <person name="Kobayashi E."/>
            <person name="Shiratori Y."/>
            <person name="Masuda Y."/>
            <person name="Senoo K."/>
        </authorList>
    </citation>
    <scope>NUCLEOTIDE SEQUENCE [LARGE SCALE GENOMIC DNA]</scope>
    <source>
        <strain evidence="3">W79</strain>
    </source>
</reference>
<evidence type="ECO:0000313" key="2">
    <source>
        <dbReference type="EMBL" id="BDU72672.1"/>
    </source>
</evidence>
<feature type="chain" id="PRO_5041265833" description="PEGA domain-containing protein" evidence="1">
    <location>
        <begin position="24"/>
        <end position="143"/>
    </location>
</feature>
<dbReference type="Proteomes" id="UP001238179">
    <property type="component" value="Chromosome"/>
</dbReference>
<evidence type="ECO:0000256" key="1">
    <source>
        <dbReference type="SAM" id="SignalP"/>
    </source>
</evidence>
<evidence type="ECO:0008006" key="4">
    <source>
        <dbReference type="Google" id="ProtNLM"/>
    </source>
</evidence>
<dbReference type="RefSeq" id="WP_316415582.1">
    <property type="nucleotide sequence ID" value="NZ_AP027080.1"/>
</dbReference>
<feature type="signal peptide" evidence="1">
    <location>
        <begin position="1"/>
        <end position="23"/>
    </location>
</feature>
<keyword evidence="1" id="KW-0732">Signal</keyword>
<accession>A0AA48GJW4</accession>
<sequence>MMGFPSRAALAGCVILAAGLACGKPKAIKPSKPVPAGTVLLQFTKKVDGPVDLTIDGIRIPVQQTSKKCKRLTITGLAAGKHHLVLLSALDAFGPDQIDIEVTPGQGVFQVLFSQQFKAVLYGKPEPTPQAEGIPGVVARLES</sequence>
<organism evidence="2 3">
    <name type="scientific">Mesoterricola silvestris</name>
    <dbReference type="NCBI Taxonomy" id="2927979"/>
    <lineage>
        <taxon>Bacteria</taxon>
        <taxon>Pseudomonadati</taxon>
        <taxon>Acidobacteriota</taxon>
        <taxon>Holophagae</taxon>
        <taxon>Holophagales</taxon>
        <taxon>Holophagaceae</taxon>
        <taxon>Mesoterricola</taxon>
    </lineage>
</organism>
<dbReference type="EMBL" id="AP027080">
    <property type="protein sequence ID" value="BDU72672.1"/>
    <property type="molecule type" value="Genomic_DNA"/>
</dbReference>
<keyword evidence="3" id="KW-1185">Reference proteome</keyword>
<dbReference type="KEGG" id="msil:METEAL_18460"/>
<dbReference type="AlphaFoldDB" id="A0AA48GJW4"/>
<name>A0AA48GJW4_9BACT</name>
<dbReference type="PROSITE" id="PS51257">
    <property type="entry name" value="PROKAR_LIPOPROTEIN"/>
    <property type="match status" value="1"/>
</dbReference>